<dbReference type="PANTHER" id="PTHR43479">
    <property type="entry name" value="ACREF/ENVCD OPERON REPRESSOR-RELATED"/>
    <property type="match status" value="1"/>
</dbReference>
<dbReference type="SUPFAM" id="SSF46689">
    <property type="entry name" value="Homeodomain-like"/>
    <property type="match status" value="1"/>
</dbReference>
<dbReference type="Proteomes" id="UP001299546">
    <property type="component" value="Unassembled WGS sequence"/>
</dbReference>
<evidence type="ECO:0000256" key="1">
    <source>
        <dbReference type="ARBA" id="ARBA00023125"/>
    </source>
</evidence>
<dbReference type="InterPro" id="IPR050624">
    <property type="entry name" value="HTH-type_Tx_Regulator"/>
</dbReference>
<accession>A0ABS8DGW5</accession>
<evidence type="ECO:0000313" key="4">
    <source>
        <dbReference type="EMBL" id="MCB7387641.1"/>
    </source>
</evidence>
<dbReference type="EMBL" id="JAJCIS010000005">
    <property type="protein sequence ID" value="MCB7387641.1"/>
    <property type="molecule type" value="Genomic_DNA"/>
</dbReference>
<reference evidence="4 5" key="1">
    <citation type="submission" date="2021-10" db="EMBL/GenBank/DDBJ databases">
        <title>Collection of gut derived symbiotic bacterial strains cultured from healthy donors.</title>
        <authorList>
            <person name="Lin H."/>
            <person name="Littmann E."/>
            <person name="Kohout C."/>
            <person name="Pamer E.G."/>
        </authorList>
    </citation>
    <scope>NUCLEOTIDE SEQUENCE [LARGE SCALE GENOMIC DNA]</scope>
    <source>
        <strain evidence="4 5">DFI.1.165</strain>
    </source>
</reference>
<name>A0ABS8DGW5_9FIRM</name>
<protein>
    <submittedName>
        <fullName evidence="4">TetR/AcrR family transcriptional regulator</fullName>
    </submittedName>
</protein>
<comment type="caution">
    <text evidence="4">The sequence shown here is derived from an EMBL/GenBank/DDBJ whole genome shotgun (WGS) entry which is preliminary data.</text>
</comment>
<keyword evidence="1 2" id="KW-0238">DNA-binding</keyword>
<dbReference type="InterPro" id="IPR009057">
    <property type="entry name" value="Homeodomain-like_sf"/>
</dbReference>
<dbReference type="InterPro" id="IPR001647">
    <property type="entry name" value="HTH_TetR"/>
</dbReference>
<feature type="DNA-binding region" description="H-T-H motif" evidence="2">
    <location>
        <begin position="29"/>
        <end position="48"/>
    </location>
</feature>
<organism evidence="4 5">
    <name type="scientific">Bariatricus massiliensis</name>
    <dbReference type="NCBI Taxonomy" id="1745713"/>
    <lineage>
        <taxon>Bacteria</taxon>
        <taxon>Bacillati</taxon>
        <taxon>Bacillota</taxon>
        <taxon>Clostridia</taxon>
        <taxon>Lachnospirales</taxon>
        <taxon>Lachnospiraceae</taxon>
        <taxon>Bariatricus</taxon>
    </lineage>
</organism>
<dbReference type="Pfam" id="PF00440">
    <property type="entry name" value="TetR_N"/>
    <property type="match status" value="1"/>
</dbReference>
<gene>
    <name evidence="4" type="ORF">LIZ65_10125</name>
</gene>
<dbReference type="Gene3D" id="1.10.357.10">
    <property type="entry name" value="Tetracycline Repressor, domain 2"/>
    <property type="match status" value="1"/>
</dbReference>
<dbReference type="PROSITE" id="PS50977">
    <property type="entry name" value="HTH_TETR_2"/>
    <property type="match status" value="1"/>
</dbReference>
<evidence type="ECO:0000259" key="3">
    <source>
        <dbReference type="PROSITE" id="PS50977"/>
    </source>
</evidence>
<dbReference type="PRINTS" id="PR00455">
    <property type="entry name" value="HTHTETR"/>
</dbReference>
<evidence type="ECO:0000256" key="2">
    <source>
        <dbReference type="PROSITE-ProRule" id="PRU00335"/>
    </source>
</evidence>
<feature type="domain" description="HTH tetR-type" evidence="3">
    <location>
        <begin position="6"/>
        <end position="66"/>
    </location>
</feature>
<keyword evidence="5" id="KW-1185">Reference proteome</keyword>
<dbReference type="RefSeq" id="WP_066737251.1">
    <property type="nucleotide sequence ID" value="NZ_JAJCIQ010000006.1"/>
</dbReference>
<sequence>MQTKKEEIRQTILEAAQREFLIHGYEGSSMRTIAKKANTTIGNIYHYFPNKEAILEILMEEPIRSIHKVIDNHMAEQKRIYSYDELKEALDGIEDIIEESDLFYLMDERMIILFDLKTTRFVEVREWFVKACKQHLAWHMGTEDEDSAYVDIITDMFIASVRHVLMEHKNVEQSKKEFCKVFRMLCAGLISNRQEE</sequence>
<evidence type="ECO:0000313" key="5">
    <source>
        <dbReference type="Proteomes" id="UP001299546"/>
    </source>
</evidence>
<dbReference type="PANTHER" id="PTHR43479:SF11">
    <property type="entry name" value="ACREF_ENVCD OPERON REPRESSOR-RELATED"/>
    <property type="match status" value="1"/>
</dbReference>
<proteinExistence type="predicted"/>